<dbReference type="FunFam" id="2.60.40.10:FF:000028">
    <property type="entry name" value="Neuronal cell adhesion molecule"/>
    <property type="match status" value="1"/>
</dbReference>
<dbReference type="SMART" id="SM00409">
    <property type="entry name" value="IG"/>
    <property type="match status" value="1"/>
</dbReference>
<dbReference type="PANTHER" id="PTHR46708:SF11">
    <property type="entry name" value="RECEPTOR-TYPE TYROSINE-PROTEIN PHOSPHATASE ETA-LIKE"/>
    <property type="match status" value="1"/>
</dbReference>
<feature type="domain" description="Fibronectin type-III" evidence="3">
    <location>
        <begin position="288"/>
        <end position="382"/>
    </location>
</feature>
<feature type="domain" description="Fibronectin type-III" evidence="3">
    <location>
        <begin position="1112"/>
        <end position="1215"/>
    </location>
</feature>
<dbReference type="PANTHER" id="PTHR46708">
    <property type="entry name" value="TENASCIN"/>
    <property type="match status" value="1"/>
</dbReference>
<sequence>MDLRLTFVFIISWKFTRDVNAFKAPSSLQANVISSHEIFVTWDEHKRQRDKNDTFYTLRHRPRNGGQTPYEYARVVKPEYLFTSAEPNTTYAFAVKFTKGKKRSRWSFTVKNTTSLYDDSLVPSSQGDDAVFPGPWGEWSTWSECSVSCGSGTTVRTRSRLYENGTTFNTTSSSDVCLADSCPLIPDESNIPKPRTLQVKSLTSSIVKVKWRRPKIKKSDISVYRVLWTNVRQGQERTVNISKRFYIIDALRPNSTYTVRVQTIGTNGRTSEFSKVNFTTESELVNHSPSNITAKAIGTTKILVKWLPPVDGRDHVTGYKLQYRRKGLRRGDMCSVFTEGDRLRYVITDLFKDETYKIRVGARINEKTGPYTSWIIVDLNNYKRNQKGTADPAASANTSLPEPDEDVGFDFEDFVPLVDFASFMPRITPLVNAVNLSWPAPNNTRVTYEFVVTLDDVYEEVLEVTDEAQDYHVIRGLEPNTEYNVTFQITVMAAQRVVLQQLKQFTTLVPLNVRLVDISGEDGSSLQLECEATGITLPTIQWKKGGRVLYRNSSDVSNSTPVKSDQYVFTFERYPPNRIVSVMTVVNVSATDQGRYRCIAADGLDRQSDSHQFIDLVDPIKKVGVSSITEFGAIVSITPIRRFRRMSMTYILYKDLDPPRYHMDQGRTHYDLDNLDPGTSYTVHVQAEEFPGASNHSEIFTTLAVSLLDKEKVSVHAVNSTTLVITWKCPTQYRSHVTYRIVYTVKGNNSSNGHVMDVTDHEETATITGLLANQRYNICVEMRRKESTVSKVFVEGSTYPEAYLNADIPPTPPADVFIDNRDNTLVISWLEPHSEYHTLVEWYEVEVFREAEVLERRRVTADVTSITITPAHRSTEYTAIVRASNRAGISDEVSRVYRHVVILPDSHELSDYSVTSLKASAIGSTRILVEWSPPNTGELTRYLVRYRPNVKVGLNSSDIIDQWVTRADHRYIIANLTPNEEYAISVIPYLNDVNGNTSTVYVSTFGDIPGEPPVNVTSTLVNMTSIEVMWQAPPAVTWHGALTGYMVLYRQVGHKITNKNVTASTQRSYVINGLHQGTLYEVAMAAINLNGTGRASDWIEVLTEIDPATLIVPYPPVNVSVASHSMGLHITWSRPLDVNVPVTGYVVGYGRFIPEVYRHSLDNTQTEYTITGLRQNTQYIVSVRAFNKIGESRPVFKMGRAGRQSSIITRTTVGPAEVTEVIDEPGAPSNLKVREINEEVVTLRVTWEQPSVLNGELTGYLIYYTTDPTFAPENEAFVYEEREATTLKNLEFNTTYYFRVESQYRGVSGLSSRVVAYKTKPPDNSLHILPAPTITSLSSGADYLQVKWLPPPPQYSHVVRGYILGYGLDEANEKQDIIPVSINSYTLNNLSPSTMYHISLRMFNELGDSAQTFVNGSTLG</sequence>
<dbReference type="InterPro" id="IPR036179">
    <property type="entry name" value="Ig-like_dom_sf"/>
</dbReference>
<dbReference type="InterPro" id="IPR007110">
    <property type="entry name" value="Ig-like_dom"/>
</dbReference>
<reference evidence="4 5" key="1">
    <citation type="journal article" date="2017" name="Nat. Ecol. Evol.">
        <title>Scallop genome provides insights into evolution of bilaterian karyotype and development.</title>
        <authorList>
            <person name="Wang S."/>
            <person name="Zhang J."/>
            <person name="Jiao W."/>
            <person name="Li J."/>
            <person name="Xun X."/>
            <person name="Sun Y."/>
            <person name="Guo X."/>
            <person name="Huan P."/>
            <person name="Dong B."/>
            <person name="Zhang L."/>
            <person name="Hu X."/>
            <person name="Sun X."/>
            <person name="Wang J."/>
            <person name="Zhao C."/>
            <person name="Wang Y."/>
            <person name="Wang D."/>
            <person name="Huang X."/>
            <person name="Wang R."/>
            <person name="Lv J."/>
            <person name="Li Y."/>
            <person name="Zhang Z."/>
            <person name="Liu B."/>
            <person name="Lu W."/>
            <person name="Hui Y."/>
            <person name="Liang J."/>
            <person name="Zhou Z."/>
            <person name="Hou R."/>
            <person name="Li X."/>
            <person name="Liu Y."/>
            <person name="Li H."/>
            <person name="Ning X."/>
            <person name="Lin Y."/>
            <person name="Zhao L."/>
            <person name="Xing Q."/>
            <person name="Dou J."/>
            <person name="Li Y."/>
            <person name="Mao J."/>
            <person name="Guo H."/>
            <person name="Dou H."/>
            <person name="Li T."/>
            <person name="Mu C."/>
            <person name="Jiang W."/>
            <person name="Fu Q."/>
            <person name="Fu X."/>
            <person name="Miao Y."/>
            <person name="Liu J."/>
            <person name="Yu Q."/>
            <person name="Li R."/>
            <person name="Liao H."/>
            <person name="Li X."/>
            <person name="Kong Y."/>
            <person name="Jiang Z."/>
            <person name="Chourrout D."/>
            <person name="Li R."/>
            <person name="Bao Z."/>
        </authorList>
    </citation>
    <scope>NUCLEOTIDE SEQUENCE [LARGE SCALE GENOMIC DNA]</scope>
    <source>
        <strain evidence="4 5">PY_sf001</strain>
    </source>
</reference>
<dbReference type="SMART" id="SM00408">
    <property type="entry name" value="IGc2"/>
    <property type="match status" value="1"/>
</dbReference>
<dbReference type="InterPro" id="IPR000884">
    <property type="entry name" value="TSP1_rpt"/>
</dbReference>
<evidence type="ECO:0000259" key="2">
    <source>
        <dbReference type="PROSITE" id="PS50835"/>
    </source>
</evidence>
<dbReference type="SMART" id="SM00209">
    <property type="entry name" value="TSP1"/>
    <property type="match status" value="1"/>
</dbReference>
<evidence type="ECO:0000259" key="3">
    <source>
        <dbReference type="PROSITE" id="PS50853"/>
    </source>
</evidence>
<dbReference type="Pfam" id="PF00041">
    <property type="entry name" value="fn3"/>
    <property type="match status" value="9"/>
</dbReference>
<keyword evidence="1" id="KW-0677">Repeat</keyword>
<protein>
    <submittedName>
        <fullName evidence="4">Neogenin</fullName>
    </submittedName>
</protein>
<dbReference type="InterPro" id="IPR036116">
    <property type="entry name" value="FN3_sf"/>
</dbReference>
<organism evidence="4 5">
    <name type="scientific">Mizuhopecten yessoensis</name>
    <name type="common">Japanese scallop</name>
    <name type="synonym">Patinopecten yessoensis</name>
    <dbReference type="NCBI Taxonomy" id="6573"/>
    <lineage>
        <taxon>Eukaryota</taxon>
        <taxon>Metazoa</taxon>
        <taxon>Spiralia</taxon>
        <taxon>Lophotrochozoa</taxon>
        <taxon>Mollusca</taxon>
        <taxon>Bivalvia</taxon>
        <taxon>Autobranchia</taxon>
        <taxon>Pteriomorphia</taxon>
        <taxon>Pectinida</taxon>
        <taxon>Pectinoidea</taxon>
        <taxon>Pectinidae</taxon>
        <taxon>Mizuhopecten</taxon>
    </lineage>
</organism>
<dbReference type="InterPro" id="IPR003961">
    <property type="entry name" value="FN3_dom"/>
</dbReference>
<dbReference type="EMBL" id="NEDP02001401">
    <property type="protein sequence ID" value="OWF53299.1"/>
    <property type="molecule type" value="Genomic_DNA"/>
</dbReference>
<dbReference type="CDD" id="cd00063">
    <property type="entry name" value="FN3"/>
    <property type="match status" value="11"/>
</dbReference>
<dbReference type="PRINTS" id="PR00014">
    <property type="entry name" value="FNTYPEIII"/>
</dbReference>
<evidence type="ECO:0000313" key="4">
    <source>
        <dbReference type="EMBL" id="OWF53299.1"/>
    </source>
</evidence>
<dbReference type="PROSITE" id="PS50853">
    <property type="entry name" value="FN3"/>
    <property type="match status" value="11"/>
</dbReference>
<proteinExistence type="predicted"/>
<feature type="domain" description="Fibronectin type-III" evidence="3">
    <location>
        <begin position="809"/>
        <end position="905"/>
    </location>
</feature>
<dbReference type="SUPFAM" id="SSF82895">
    <property type="entry name" value="TSP-1 type 1 repeat"/>
    <property type="match status" value="1"/>
</dbReference>
<dbReference type="Gene3D" id="2.60.40.10">
    <property type="entry name" value="Immunoglobulins"/>
    <property type="match status" value="12"/>
</dbReference>
<dbReference type="PROSITE" id="PS50092">
    <property type="entry name" value="TSP1"/>
    <property type="match status" value="1"/>
</dbReference>
<dbReference type="SUPFAM" id="SSF48726">
    <property type="entry name" value="Immunoglobulin"/>
    <property type="match status" value="1"/>
</dbReference>
<keyword evidence="5" id="KW-1185">Reference proteome</keyword>
<dbReference type="Pfam" id="PF00090">
    <property type="entry name" value="TSP_1"/>
    <property type="match status" value="1"/>
</dbReference>
<dbReference type="PROSITE" id="PS50835">
    <property type="entry name" value="IG_LIKE"/>
    <property type="match status" value="1"/>
</dbReference>
<gene>
    <name evidence="4" type="ORF">KP79_PYT00463</name>
</gene>
<feature type="domain" description="Fibronectin type-III" evidence="3">
    <location>
        <begin position="709"/>
        <end position="801"/>
    </location>
</feature>
<feature type="domain" description="Fibronectin type-III" evidence="3">
    <location>
        <begin position="1012"/>
        <end position="1106"/>
    </location>
</feature>
<dbReference type="STRING" id="6573.A0A210QWZ8"/>
<accession>A0A210QWZ8</accession>
<feature type="domain" description="Fibronectin type-III" evidence="3">
    <location>
        <begin position="913"/>
        <end position="1008"/>
    </location>
</feature>
<feature type="domain" description="Fibronectin type-III" evidence="3">
    <location>
        <begin position="619"/>
        <end position="707"/>
    </location>
</feature>
<feature type="domain" description="Fibronectin type-III" evidence="3">
    <location>
        <begin position="193"/>
        <end position="283"/>
    </location>
</feature>
<dbReference type="InterPro" id="IPR050991">
    <property type="entry name" value="ECM_Regulatory_Proteins"/>
</dbReference>
<feature type="domain" description="Fibronectin type-III" evidence="3">
    <location>
        <begin position="1227"/>
        <end position="1322"/>
    </location>
</feature>
<dbReference type="Proteomes" id="UP000242188">
    <property type="component" value="Unassembled WGS sequence"/>
</dbReference>
<feature type="domain" description="Ig-like" evidence="2">
    <location>
        <begin position="510"/>
        <end position="614"/>
    </location>
</feature>
<feature type="domain" description="Fibronectin type-III" evidence="3">
    <location>
        <begin position="24"/>
        <end position="118"/>
    </location>
</feature>
<dbReference type="InterPro" id="IPR003598">
    <property type="entry name" value="Ig_sub2"/>
</dbReference>
<comment type="caution">
    <text evidence="4">The sequence shown here is derived from an EMBL/GenBank/DDBJ whole genome shotgun (WGS) entry which is preliminary data.</text>
</comment>
<dbReference type="SMART" id="SM00060">
    <property type="entry name" value="FN3"/>
    <property type="match status" value="12"/>
</dbReference>
<dbReference type="Gene3D" id="2.20.100.10">
    <property type="entry name" value="Thrombospondin type-1 (TSP1) repeat"/>
    <property type="match status" value="1"/>
</dbReference>
<dbReference type="InterPro" id="IPR003599">
    <property type="entry name" value="Ig_sub"/>
</dbReference>
<feature type="domain" description="Fibronectin type-III" evidence="3">
    <location>
        <begin position="1329"/>
        <end position="1420"/>
    </location>
</feature>
<evidence type="ECO:0000313" key="5">
    <source>
        <dbReference type="Proteomes" id="UP000242188"/>
    </source>
</evidence>
<evidence type="ECO:0000256" key="1">
    <source>
        <dbReference type="ARBA" id="ARBA00022737"/>
    </source>
</evidence>
<dbReference type="InterPro" id="IPR013783">
    <property type="entry name" value="Ig-like_fold"/>
</dbReference>
<dbReference type="Pfam" id="PF13927">
    <property type="entry name" value="Ig_3"/>
    <property type="match status" value="1"/>
</dbReference>
<name>A0A210QWZ8_MIZYE</name>
<dbReference type="InterPro" id="IPR036383">
    <property type="entry name" value="TSP1_rpt_sf"/>
</dbReference>
<dbReference type="OrthoDB" id="114660at2759"/>
<dbReference type="SUPFAM" id="SSF49265">
    <property type="entry name" value="Fibronectin type III"/>
    <property type="match status" value="7"/>
</dbReference>